<evidence type="ECO:0000256" key="1">
    <source>
        <dbReference type="ARBA" id="ARBA00022737"/>
    </source>
</evidence>
<dbReference type="InterPro" id="IPR050745">
    <property type="entry name" value="Multifunctional_regulatory"/>
</dbReference>
<dbReference type="PRINTS" id="PR01415">
    <property type="entry name" value="ANKYRIN"/>
</dbReference>
<evidence type="ECO:0000256" key="3">
    <source>
        <dbReference type="PROSITE-ProRule" id="PRU00023"/>
    </source>
</evidence>
<dbReference type="Pfam" id="PF12796">
    <property type="entry name" value="Ank_2"/>
    <property type="match status" value="1"/>
</dbReference>
<dbReference type="PANTHER" id="PTHR24189">
    <property type="entry name" value="MYOTROPHIN"/>
    <property type="match status" value="1"/>
</dbReference>
<comment type="caution">
    <text evidence="4">The sequence shown here is derived from an EMBL/GenBank/DDBJ whole genome shotgun (WGS) entry which is preliminary data.</text>
</comment>
<keyword evidence="1" id="KW-0677">Repeat</keyword>
<dbReference type="InterPro" id="IPR036770">
    <property type="entry name" value="Ankyrin_rpt-contain_sf"/>
</dbReference>
<dbReference type="PROSITE" id="PS50297">
    <property type="entry name" value="ANK_REP_REGION"/>
    <property type="match status" value="2"/>
</dbReference>
<dbReference type="Gene3D" id="1.25.40.20">
    <property type="entry name" value="Ankyrin repeat-containing domain"/>
    <property type="match status" value="1"/>
</dbReference>
<dbReference type="EMBL" id="CAUJNA010003877">
    <property type="protein sequence ID" value="CAJ1411475.1"/>
    <property type="molecule type" value="Genomic_DNA"/>
</dbReference>
<dbReference type="PROSITE" id="PS50088">
    <property type="entry name" value="ANK_REPEAT"/>
    <property type="match status" value="2"/>
</dbReference>
<dbReference type="GO" id="GO:0005737">
    <property type="term" value="C:cytoplasm"/>
    <property type="evidence" value="ECO:0007669"/>
    <property type="project" value="TreeGrafter"/>
</dbReference>
<proteinExistence type="predicted"/>
<organism evidence="4 5">
    <name type="scientific">Effrenium voratum</name>
    <dbReference type="NCBI Taxonomy" id="2562239"/>
    <lineage>
        <taxon>Eukaryota</taxon>
        <taxon>Sar</taxon>
        <taxon>Alveolata</taxon>
        <taxon>Dinophyceae</taxon>
        <taxon>Suessiales</taxon>
        <taxon>Symbiodiniaceae</taxon>
        <taxon>Effrenium</taxon>
    </lineage>
</organism>
<evidence type="ECO:0000313" key="4">
    <source>
        <dbReference type="EMBL" id="CAJ1411475.1"/>
    </source>
</evidence>
<keyword evidence="5" id="KW-1185">Reference proteome</keyword>
<dbReference type="SMART" id="SM00248">
    <property type="entry name" value="ANK"/>
    <property type="match status" value="2"/>
</dbReference>
<keyword evidence="2 3" id="KW-0040">ANK repeat</keyword>
<sequence length="424" mass="46393">MADAELLQRAERLRLQATELVLKKCVATSAEEVDVPVLEAAVQDARQLERVDEELLASAEEMLAIAQAVGLTEKPEVLKERLFNAVNDGDLAVAVACLEANAGTAVQLQIDVMDEDGNTALSEAACYGEVELVEFFLSKGAHPDTQNELGRTPLWRACYNGHHDIVKLLLESGADKSIASNTGEEPGKHGSAETKALIAAWDPEETIKLKASRGLGAWRKKTEKAPAAKPVMALSKLQESLQSGEEPLWPLKVRLVELPLALSAAHDFGKVPLVVANGVEEVERYLLYSCEGLIDGKQLIGEVFIKKNKTVEEATDMLRDQLLSAMETHGIGLSLHVRMGDAACDLGRFCVEKVFPAEVFGGPRRWNSDEVQRQFPEAGISLQPDFRLVVSTRFNLEDCRMHLADKLPYFADMAIIEIDPDSIG</sequence>
<dbReference type="AlphaFoldDB" id="A0AA36JS86"/>
<dbReference type="InterPro" id="IPR002110">
    <property type="entry name" value="Ankyrin_rpt"/>
</dbReference>
<evidence type="ECO:0000313" key="5">
    <source>
        <dbReference type="Proteomes" id="UP001178507"/>
    </source>
</evidence>
<evidence type="ECO:0000256" key="2">
    <source>
        <dbReference type="ARBA" id="ARBA00023043"/>
    </source>
</evidence>
<dbReference type="GO" id="GO:0005634">
    <property type="term" value="C:nucleus"/>
    <property type="evidence" value="ECO:0007669"/>
    <property type="project" value="TreeGrafter"/>
</dbReference>
<dbReference type="SUPFAM" id="SSF48403">
    <property type="entry name" value="Ankyrin repeat"/>
    <property type="match status" value="1"/>
</dbReference>
<gene>
    <name evidence="4" type="ORF">EVOR1521_LOCUS32031</name>
</gene>
<reference evidence="4" key="1">
    <citation type="submission" date="2023-08" db="EMBL/GenBank/DDBJ databases">
        <authorList>
            <person name="Chen Y."/>
            <person name="Shah S."/>
            <person name="Dougan E. K."/>
            <person name="Thang M."/>
            <person name="Chan C."/>
        </authorList>
    </citation>
    <scope>NUCLEOTIDE SEQUENCE</scope>
</reference>
<accession>A0AA36JS86</accession>
<dbReference type="Proteomes" id="UP001178507">
    <property type="component" value="Unassembled WGS sequence"/>
</dbReference>
<feature type="repeat" description="ANK" evidence="3">
    <location>
        <begin position="149"/>
        <end position="181"/>
    </location>
</feature>
<feature type="repeat" description="ANK" evidence="3">
    <location>
        <begin position="116"/>
        <end position="148"/>
    </location>
</feature>
<name>A0AA36JS86_9DINO</name>
<protein>
    <submittedName>
        <fullName evidence="4">Uncharacterized protein</fullName>
    </submittedName>
</protein>
<dbReference type="PANTHER" id="PTHR24189:SF50">
    <property type="entry name" value="ANKYRIN REPEAT AND SOCS BOX PROTEIN 2"/>
    <property type="match status" value="1"/>
</dbReference>